<proteinExistence type="predicted"/>
<feature type="coiled-coil region" evidence="1">
    <location>
        <begin position="354"/>
        <end position="383"/>
    </location>
</feature>
<dbReference type="EMBL" id="JADBJN010000001">
    <property type="protein sequence ID" value="KAG5681673.1"/>
    <property type="molecule type" value="Genomic_DNA"/>
</dbReference>
<feature type="domain" description="EDRF1 N-terminal" evidence="4">
    <location>
        <begin position="219"/>
        <end position="483"/>
    </location>
</feature>
<feature type="domain" description="EDRF1 TPR repeats region" evidence="3">
    <location>
        <begin position="771"/>
        <end position="1146"/>
    </location>
</feature>
<comment type="caution">
    <text evidence="5">The sequence shown here is derived from an EMBL/GenBank/DDBJ whole genome shotgun (WGS) entry which is preliminary data.</text>
</comment>
<name>A0A9J6CHJ7_POLVA</name>
<dbReference type="PANTHER" id="PTHR15000:SF1">
    <property type="entry name" value="ERYTHROID DIFFERENTIATION-RELATED FACTOR 1"/>
    <property type="match status" value="1"/>
</dbReference>
<accession>A0A9J6CHJ7</accession>
<dbReference type="PANTHER" id="PTHR15000">
    <property type="entry name" value="ERYTHROID DIFFERENTIATION-RELATED FACTOR 1"/>
    <property type="match status" value="1"/>
</dbReference>
<feature type="compositionally biased region" description="Acidic residues" evidence="2">
    <location>
        <begin position="464"/>
        <end position="473"/>
    </location>
</feature>
<keyword evidence="6" id="KW-1185">Reference proteome</keyword>
<evidence type="ECO:0000313" key="6">
    <source>
        <dbReference type="Proteomes" id="UP001107558"/>
    </source>
</evidence>
<organism evidence="5 6">
    <name type="scientific">Polypedilum vanderplanki</name>
    <name type="common">Sleeping chironomid midge</name>
    <dbReference type="NCBI Taxonomy" id="319348"/>
    <lineage>
        <taxon>Eukaryota</taxon>
        <taxon>Metazoa</taxon>
        <taxon>Ecdysozoa</taxon>
        <taxon>Arthropoda</taxon>
        <taxon>Hexapoda</taxon>
        <taxon>Insecta</taxon>
        <taxon>Pterygota</taxon>
        <taxon>Neoptera</taxon>
        <taxon>Endopterygota</taxon>
        <taxon>Diptera</taxon>
        <taxon>Nematocera</taxon>
        <taxon>Chironomoidea</taxon>
        <taxon>Chironomidae</taxon>
        <taxon>Chironominae</taxon>
        <taxon>Polypedilum</taxon>
        <taxon>Polypedilum</taxon>
    </lineage>
</organism>
<dbReference type="OrthoDB" id="419432at2759"/>
<evidence type="ECO:0000256" key="1">
    <source>
        <dbReference type="SAM" id="Coils"/>
    </source>
</evidence>
<feature type="region of interest" description="Disordered" evidence="2">
    <location>
        <begin position="576"/>
        <end position="608"/>
    </location>
</feature>
<evidence type="ECO:0000259" key="3">
    <source>
        <dbReference type="Pfam" id="PF23723"/>
    </source>
</evidence>
<dbReference type="AlphaFoldDB" id="A0A9J6CHJ7"/>
<protein>
    <recommendedName>
        <fullName evidence="7">Erythroid differentiation-related factor 1</fullName>
    </recommendedName>
</protein>
<evidence type="ECO:0008006" key="7">
    <source>
        <dbReference type="Google" id="ProtNLM"/>
    </source>
</evidence>
<dbReference type="InterPro" id="IPR056582">
    <property type="entry name" value="EDRF1_N"/>
</dbReference>
<evidence type="ECO:0000259" key="4">
    <source>
        <dbReference type="Pfam" id="PF23788"/>
    </source>
</evidence>
<dbReference type="InterPro" id="IPR056583">
    <property type="entry name" value="EDRF1_TPR"/>
</dbReference>
<reference evidence="5" key="1">
    <citation type="submission" date="2021-03" db="EMBL/GenBank/DDBJ databases">
        <title>Chromosome level genome of the anhydrobiotic midge Polypedilum vanderplanki.</title>
        <authorList>
            <person name="Yoshida Y."/>
            <person name="Kikawada T."/>
            <person name="Gusev O."/>
        </authorList>
    </citation>
    <scope>NUCLEOTIDE SEQUENCE</scope>
    <source>
        <strain evidence="5">NIAS01</strain>
        <tissue evidence="5">Whole body or cell culture</tissue>
    </source>
</reference>
<dbReference type="Pfam" id="PF23788">
    <property type="entry name" value="EDRF1_N"/>
    <property type="match status" value="2"/>
</dbReference>
<dbReference type="Pfam" id="PF23723">
    <property type="entry name" value="TPR_EDRF1"/>
    <property type="match status" value="1"/>
</dbReference>
<keyword evidence="1" id="KW-0175">Coiled coil</keyword>
<feature type="domain" description="EDRF1 N-terminal" evidence="4">
    <location>
        <begin position="21"/>
        <end position="187"/>
    </location>
</feature>
<dbReference type="Proteomes" id="UP001107558">
    <property type="component" value="Chromosome 1"/>
</dbReference>
<evidence type="ECO:0000313" key="5">
    <source>
        <dbReference type="EMBL" id="KAG5681673.1"/>
    </source>
</evidence>
<feature type="region of interest" description="Disordered" evidence="2">
    <location>
        <begin position="454"/>
        <end position="473"/>
    </location>
</feature>
<gene>
    <name evidence="5" type="ORF">PVAND_011087</name>
</gene>
<evidence type="ECO:0000256" key="2">
    <source>
        <dbReference type="SAM" id="MobiDB-lite"/>
    </source>
</evidence>
<sequence>MEMSVSDSEILNDDRQQEETIKSKSLIKFQAIEQFPTFATLKCDVNLKLPPNNWLNGQIKPNRSASTNSYNFSSFKMAFDFFDELQNVDVISDSENIKNLLKMAYNPSCVLSYFIHRVGNTILIDEFNLQRFFLWQSEKEWKWLKTFLADHIIGRMKANSIPIQHKTKEFLEQKNLLSKFLYYSIEDSKKIVEKEYEPVHSFNNALLPQPKREDIPENHQFSRNVLWNFEDIRMLIGSDMQIFGNQSRPCISLRLKDMSEPINVLTGIDYWLDNLMCNVPEIFMCYHLNGIVQKYELIKTEDLPNLENSSFSPKVIRNVAQNILSFLKQNATKSGHTYWLFKAKNDDVVKLYDLTTLQLLAEEKEKEKTKEKKESNQDEKQDQKNPFTIPVAILLYTVARNMKYSNEKLTTKQAGNIKYLLDNCLKLLPKEKYPQIITTSHYILSDIQIQAGTDPMDPKVPYNEENDSDENSDEYVDFDDEQESDIDLELNVERECLPAVQNIKDAINESSNIKDKHKPSHPPLILGNIQERSEETLKNIVEGLNCLKYLQNDEILEYEKQREQIIHEEQNPNILQNPDVAIPMGWDEDDKKSKSSESPPSESDNESFCLDSKSLLKGGSPNVNNWNTHLKVLLFEKASLAYACLTENYYNSKNYGTALKNLRFSLMCQNVVKKYVPLMKTQRNVLYGRAGDCFFQIGKTYDKIQTYLEEFSDESELDKEIMKKLDKEDLSCEDDEDTTLTDEGEEKMLEKSCHCYEISLIDTNQSKFEIVRRLGNVYNELGVALMHKAQRLYNEFVESENKKKETEKDEENSIDTKEMSYQQVAKSSYDNLLKAVALFEGVKDSVNLIICNLNLGRFYRLSAHINMFHASSSQKAVNIRKKLYTQAFESYNRALSLLGNRKSNQELYDHVHWELSTATFNLAKQMQDESVVEQSREDLERDVLDILMKALKLCDTESNSSRQELYIFRAGLIHQRIASLYHQQLRMISEENKRKTLLQLCRLHYEKSSNFLASLTEFRDFFKVQMERVALNEFLAEETTSVSMKMKNLQFALNVLIESLKMLNSLVAAKSIMESDEILTLLELFEKRLQFILKTLTKLAKSVKKNEQKAEMYKQMFACTLRNMNESLSLIELAKHLEKVLENVIKLQTS</sequence>
<dbReference type="GO" id="GO:0045893">
    <property type="term" value="P:positive regulation of DNA-templated transcription"/>
    <property type="evidence" value="ECO:0007669"/>
    <property type="project" value="TreeGrafter"/>
</dbReference>